<dbReference type="STRING" id="3476.A0A2P5B9Z1"/>
<feature type="compositionally biased region" description="Basic and acidic residues" evidence="2">
    <location>
        <begin position="382"/>
        <end position="393"/>
    </location>
</feature>
<name>A0A2P5B9Z1_PARAD</name>
<sequence length="579" mass="63283">MATSAFKSTTKRTSIGGDDGSASSNRSSAHSRSRSLSRFSHRLPAPGTDGFDEAPAAPRGRFVNTVRGSGFPEISLDDLAVEFFESSGDRGRSGSRNSEVSTASGSSALQRRGRSVARQGSRLTSGEGKGSVGSNSGSGGGRLGSDNGAPSRRRRSVSVVRYQISDSESDLDHSQKRNNANPKSFGGGNHQERSSHKPKASTHRQGLRRSFSQKDLKSCDGYSSQSSVLTDDEGRGAHSGKNGIERTIRTVYAQNKAQHPTGDDMNGSFYEAMRTELRHAVQDIRTEFEQAMGKAKPSVSASGDCLLSNGPDVLQAVSSIRRNYSTQLEESEKRKQDLLSEIVLEEQRSRELSKIVKELHPEPKNSVFVDKQSRTGVGPRRRSTDRSKMSKRLSEEAEKYIEDFISNVEDTDLSSIDGERSDTSSSLGGITKTRVSQSPAMPTPLPIDDDGVLLPWLKWETSNDASPIGGMNKMEPPVTPKTISFDAAQEVTNAQDQISHSASSRGSWSPGIMDSLPIKVVDDVGSNQRSSYRDGSKTSHFDMEEYLKLQRDEDVLFERFRLRHRVNSGGLLLCNQIYF</sequence>
<feature type="region of interest" description="Disordered" evidence="2">
    <location>
        <begin position="363"/>
        <end position="393"/>
    </location>
</feature>
<protein>
    <submittedName>
        <fullName evidence="3">Uncharacterized protein</fullName>
    </submittedName>
</protein>
<feature type="compositionally biased region" description="Polar residues" evidence="2">
    <location>
        <begin position="423"/>
        <end position="440"/>
    </location>
</feature>
<gene>
    <name evidence="3" type="ORF">PanWU01x14_257180</name>
</gene>
<evidence type="ECO:0000256" key="2">
    <source>
        <dbReference type="SAM" id="MobiDB-lite"/>
    </source>
</evidence>
<feature type="compositionally biased region" description="Polar residues" evidence="2">
    <location>
        <begin position="1"/>
        <end position="13"/>
    </location>
</feature>
<dbReference type="Proteomes" id="UP000237105">
    <property type="component" value="Unassembled WGS sequence"/>
</dbReference>
<dbReference type="PANTHER" id="PTHR34466">
    <property type="entry name" value="OS11G0129800 PROTEIN"/>
    <property type="match status" value="1"/>
</dbReference>
<feature type="compositionally biased region" description="Gly residues" evidence="2">
    <location>
        <begin position="127"/>
        <end position="143"/>
    </location>
</feature>
<dbReference type="OrthoDB" id="1911931at2759"/>
<reference evidence="4" key="1">
    <citation type="submission" date="2016-06" db="EMBL/GenBank/DDBJ databases">
        <title>Parallel loss of symbiosis genes in relatives of nitrogen-fixing non-legume Parasponia.</title>
        <authorList>
            <person name="Van Velzen R."/>
            <person name="Holmer R."/>
            <person name="Bu F."/>
            <person name="Rutten L."/>
            <person name="Van Zeijl A."/>
            <person name="Liu W."/>
            <person name="Santuari L."/>
            <person name="Cao Q."/>
            <person name="Sharma T."/>
            <person name="Shen D."/>
            <person name="Roswanjaya Y."/>
            <person name="Wardhani T."/>
            <person name="Kalhor M.S."/>
            <person name="Jansen J."/>
            <person name="Van den Hoogen J."/>
            <person name="Gungor B."/>
            <person name="Hartog M."/>
            <person name="Hontelez J."/>
            <person name="Verver J."/>
            <person name="Yang W.-C."/>
            <person name="Schijlen E."/>
            <person name="Repin R."/>
            <person name="Schilthuizen M."/>
            <person name="Schranz E."/>
            <person name="Heidstra R."/>
            <person name="Miyata K."/>
            <person name="Fedorova E."/>
            <person name="Kohlen W."/>
            <person name="Bisseling T."/>
            <person name="Smit S."/>
            <person name="Geurts R."/>
        </authorList>
    </citation>
    <scope>NUCLEOTIDE SEQUENCE [LARGE SCALE GENOMIC DNA]</scope>
    <source>
        <strain evidence="4">cv. WU1-14</strain>
    </source>
</reference>
<keyword evidence="1" id="KW-0175">Coiled coil</keyword>
<comment type="caution">
    <text evidence="3">The sequence shown here is derived from an EMBL/GenBank/DDBJ whole genome shotgun (WGS) entry which is preliminary data.</text>
</comment>
<feature type="compositionally biased region" description="Basic residues" evidence="2">
    <location>
        <begin position="29"/>
        <end position="41"/>
    </location>
</feature>
<accession>A0A2P5B9Z1</accession>
<dbReference type="AlphaFoldDB" id="A0A2P5B9Z1"/>
<feature type="region of interest" description="Disordered" evidence="2">
    <location>
        <begin position="86"/>
        <end position="245"/>
    </location>
</feature>
<feature type="region of interest" description="Disordered" evidence="2">
    <location>
        <begin position="413"/>
        <end position="445"/>
    </location>
</feature>
<feature type="coiled-coil region" evidence="1">
    <location>
        <begin position="321"/>
        <end position="348"/>
    </location>
</feature>
<feature type="region of interest" description="Disordered" evidence="2">
    <location>
        <begin position="1"/>
        <end position="71"/>
    </location>
</feature>
<evidence type="ECO:0000313" key="4">
    <source>
        <dbReference type="Proteomes" id="UP000237105"/>
    </source>
</evidence>
<evidence type="ECO:0000313" key="3">
    <source>
        <dbReference type="EMBL" id="PON45607.1"/>
    </source>
</evidence>
<organism evidence="3 4">
    <name type="scientific">Parasponia andersonii</name>
    <name type="common">Sponia andersonii</name>
    <dbReference type="NCBI Taxonomy" id="3476"/>
    <lineage>
        <taxon>Eukaryota</taxon>
        <taxon>Viridiplantae</taxon>
        <taxon>Streptophyta</taxon>
        <taxon>Embryophyta</taxon>
        <taxon>Tracheophyta</taxon>
        <taxon>Spermatophyta</taxon>
        <taxon>Magnoliopsida</taxon>
        <taxon>eudicotyledons</taxon>
        <taxon>Gunneridae</taxon>
        <taxon>Pentapetalae</taxon>
        <taxon>rosids</taxon>
        <taxon>fabids</taxon>
        <taxon>Rosales</taxon>
        <taxon>Cannabaceae</taxon>
        <taxon>Parasponia</taxon>
    </lineage>
</organism>
<dbReference type="PANTHER" id="PTHR34466:SF1">
    <property type="entry name" value="OS06G0609800 PROTEIN"/>
    <property type="match status" value="1"/>
</dbReference>
<proteinExistence type="predicted"/>
<evidence type="ECO:0000256" key="1">
    <source>
        <dbReference type="SAM" id="Coils"/>
    </source>
</evidence>
<dbReference type="EMBL" id="JXTB01000326">
    <property type="protein sequence ID" value="PON45607.1"/>
    <property type="molecule type" value="Genomic_DNA"/>
</dbReference>
<feature type="compositionally biased region" description="Polar residues" evidence="2">
    <location>
        <begin position="99"/>
        <end position="109"/>
    </location>
</feature>
<keyword evidence="4" id="KW-1185">Reference proteome</keyword>
<feature type="compositionally biased region" description="Basic residues" evidence="2">
    <location>
        <begin position="196"/>
        <end position="207"/>
    </location>
</feature>